<dbReference type="PROSITE" id="PS51002">
    <property type="entry name" value="CYTB_NTER"/>
    <property type="match status" value="1"/>
</dbReference>
<evidence type="ECO:0000256" key="13">
    <source>
        <dbReference type="ARBA" id="ARBA00023004"/>
    </source>
</evidence>
<keyword evidence="12 20" id="KW-1133">Transmembrane helix</keyword>
<keyword evidence="15 20" id="KW-0496">Mitochondrion</keyword>
<dbReference type="GO" id="GO:0006122">
    <property type="term" value="P:mitochondrial electron transport, ubiquinol to cytochrome c"/>
    <property type="evidence" value="ECO:0007669"/>
    <property type="project" value="TreeGrafter"/>
</dbReference>
<feature type="binding site" description="axial binding residue" evidence="19">
    <location>
        <position position="84"/>
    </location>
    <ligand>
        <name>heme b</name>
        <dbReference type="ChEBI" id="CHEBI:60344"/>
        <label>b562</label>
    </ligand>
    <ligandPart>
        <name>Fe</name>
        <dbReference type="ChEBI" id="CHEBI:18248"/>
    </ligandPart>
</feature>
<dbReference type="PANTHER" id="PTHR19271">
    <property type="entry name" value="CYTOCHROME B"/>
    <property type="match status" value="1"/>
</dbReference>
<feature type="transmembrane region" description="Helical" evidence="20">
    <location>
        <begin position="78"/>
        <end position="99"/>
    </location>
</feature>
<evidence type="ECO:0000256" key="12">
    <source>
        <dbReference type="ARBA" id="ARBA00022989"/>
    </source>
</evidence>
<dbReference type="InterPro" id="IPR016174">
    <property type="entry name" value="Di-haem_cyt_TM"/>
</dbReference>
<keyword evidence="9 19" id="KW-0479">Metal-binding</keyword>
<evidence type="ECO:0000256" key="9">
    <source>
        <dbReference type="ARBA" id="ARBA00022723"/>
    </source>
</evidence>
<evidence type="ECO:0000313" key="23">
    <source>
        <dbReference type="EMBL" id="QOL12448.1"/>
    </source>
</evidence>
<dbReference type="InterPro" id="IPR027387">
    <property type="entry name" value="Cytb/b6-like_sf"/>
</dbReference>
<evidence type="ECO:0000256" key="19">
    <source>
        <dbReference type="PIRSR" id="PIRSR038885-2"/>
    </source>
</evidence>
<evidence type="ECO:0000256" key="14">
    <source>
        <dbReference type="ARBA" id="ARBA00023075"/>
    </source>
</evidence>
<dbReference type="GeneID" id="63360244"/>
<dbReference type="Pfam" id="PF00033">
    <property type="entry name" value="Cytochrome_B"/>
    <property type="match status" value="1"/>
</dbReference>
<evidence type="ECO:0000256" key="7">
    <source>
        <dbReference type="ARBA" id="ARBA00022660"/>
    </source>
</evidence>
<protein>
    <recommendedName>
        <fullName evidence="4 20">Cytochrome b</fullName>
    </recommendedName>
</protein>
<name>A0A7U3RSB5_9MUSC</name>
<feature type="binding site" description="axial binding residue" evidence="19">
    <location>
        <position position="98"/>
    </location>
    <ligand>
        <name>heme b</name>
        <dbReference type="ChEBI" id="CHEBI:60344"/>
        <label>b566</label>
    </ligand>
    <ligandPart>
        <name>Fe</name>
        <dbReference type="ChEBI" id="CHEBI:18248"/>
    </ligandPart>
</feature>
<dbReference type="PANTHER" id="PTHR19271:SF16">
    <property type="entry name" value="CYTOCHROME B"/>
    <property type="match status" value="1"/>
</dbReference>
<evidence type="ECO:0000256" key="15">
    <source>
        <dbReference type="ARBA" id="ARBA00023128"/>
    </source>
</evidence>
<keyword evidence="14" id="KW-0830">Ubiquinone</keyword>
<dbReference type="GO" id="GO:0016491">
    <property type="term" value="F:oxidoreductase activity"/>
    <property type="evidence" value="ECO:0007669"/>
    <property type="project" value="UniProtKB-UniRule"/>
</dbReference>
<feature type="transmembrane region" description="Helical" evidence="20">
    <location>
        <begin position="230"/>
        <end position="251"/>
    </location>
</feature>
<feature type="transmembrane region" description="Helical" evidence="20">
    <location>
        <begin position="114"/>
        <end position="134"/>
    </location>
</feature>
<keyword evidence="16 20" id="KW-0472">Membrane</keyword>
<keyword evidence="13 19" id="KW-0408">Iron</keyword>
<evidence type="ECO:0000259" key="21">
    <source>
        <dbReference type="PROSITE" id="PS51002"/>
    </source>
</evidence>
<keyword evidence="10" id="KW-0999">Mitochondrion inner membrane</keyword>
<dbReference type="GO" id="GO:0046872">
    <property type="term" value="F:metal ion binding"/>
    <property type="evidence" value="ECO:0007669"/>
    <property type="project" value="UniProtKB-UniRule"/>
</dbReference>
<evidence type="ECO:0000259" key="22">
    <source>
        <dbReference type="PROSITE" id="PS51003"/>
    </source>
</evidence>
<comment type="cofactor">
    <cofactor evidence="20">
        <name>heme b</name>
        <dbReference type="ChEBI" id="CHEBI:60344"/>
    </cofactor>
    <text evidence="20">Binds 2 heme groups non-covalently.</text>
</comment>
<evidence type="ECO:0000256" key="20">
    <source>
        <dbReference type="RuleBase" id="RU362117"/>
    </source>
</evidence>
<dbReference type="CDD" id="cd00284">
    <property type="entry name" value="Cytochrome_b_N"/>
    <property type="match status" value="1"/>
</dbReference>
<dbReference type="InterPro" id="IPR048259">
    <property type="entry name" value="Cytochrome_b_N_euk/bac"/>
</dbReference>
<evidence type="ECO:0000256" key="11">
    <source>
        <dbReference type="ARBA" id="ARBA00022982"/>
    </source>
</evidence>
<dbReference type="SUPFAM" id="SSF81342">
    <property type="entry name" value="Transmembrane di-heme cytochromes"/>
    <property type="match status" value="1"/>
</dbReference>
<organism evidence="23">
    <name type="scientific">Asyndetus clavipes</name>
    <dbReference type="NCBI Taxonomy" id="2779313"/>
    <lineage>
        <taxon>Eukaryota</taxon>
        <taxon>Metazoa</taxon>
        <taxon>Ecdysozoa</taxon>
        <taxon>Arthropoda</taxon>
        <taxon>Hexapoda</taxon>
        <taxon>Insecta</taxon>
        <taxon>Pterygota</taxon>
        <taxon>Neoptera</taxon>
        <taxon>Endopterygota</taxon>
        <taxon>Diptera</taxon>
        <taxon>Brachycera</taxon>
        <taxon>Muscomorpha</taxon>
        <taxon>Empidoidea</taxon>
        <taxon>Dolichopodidae</taxon>
        <taxon>Diaphorinae</taxon>
        <taxon>Asyndetus</taxon>
    </lineage>
</organism>
<evidence type="ECO:0000256" key="10">
    <source>
        <dbReference type="ARBA" id="ARBA00022792"/>
    </source>
</evidence>
<evidence type="ECO:0000256" key="6">
    <source>
        <dbReference type="ARBA" id="ARBA00022617"/>
    </source>
</evidence>
<feature type="transmembrane region" description="Helical" evidence="20">
    <location>
        <begin position="146"/>
        <end position="167"/>
    </location>
</feature>
<dbReference type="Pfam" id="PF00032">
    <property type="entry name" value="Cytochrom_B_C"/>
    <property type="match status" value="1"/>
</dbReference>
<comment type="similarity">
    <text evidence="17 20">Belongs to the cytochrome b family.</text>
</comment>
<comment type="subunit">
    <text evidence="3">The main subunits of complex b-c1 are: cytochrome b, cytochrome c1 and the Rieske protein.</text>
</comment>
<evidence type="ECO:0000256" key="17">
    <source>
        <dbReference type="ARBA" id="ARBA00061233"/>
    </source>
</evidence>
<keyword evidence="7 20" id="KW-0679">Respiratory chain</keyword>
<dbReference type="GO" id="GO:0045275">
    <property type="term" value="C:respiratory chain complex III"/>
    <property type="evidence" value="ECO:0007669"/>
    <property type="project" value="InterPro"/>
</dbReference>
<comment type="function">
    <text evidence="1 20">Component of the ubiquinol-cytochrome c reductase complex (complex III or cytochrome b-c1 complex) that is part of the mitochondrial respiratory chain. The b-c1 complex mediates electron transfer from ubiquinol to cytochrome c. Contributes to the generation of a proton gradient across the mitochondrial membrane that is then used for ATP synthesis.</text>
</comment>
<keyword evidence="8 20" id="KW-0812">Transmembrane</keyword>
<feature type="binding site" description="axial binding residue" evidence="19">
    <location>
        <position position="183"/>
    </location>
    <ligand>
        <name>heme b</name>
        <dbReference type="ChEBI" id="CHEBI:60344"/>
        <label>b562</label>
    </ligand>
    <ligandPart>
        <name>Fe</name>
        <dbReference type="ChEBI" id="CHEBI:18248"/>
    </ligandPart>
</feature>
<evidence type="ECO:0000256" key="1">
    <source>
        <dbReference type="ARBA" id="ARBA00002566"/>
    </source>
</evidence>
<feature type="transmembrane region" description="Helical" evidence="20">
    <location>
        <begin position="179"/>
        <end position="201"/>
    </location>
</feature>
<dbReference type="PROSITE" id="PS51003">
    <property type="entry name" value="CYTB_CTER"/>
    <property type="match status" value="1"/>
</dbReference>
<evidence type="ECO:0000256" key="4">
    <source>
        <dbReference type="ARBA" id="ARBA00013531"/>
    </source>
</evidence>
<dbReference type="AlphaFoldDB" id="A0A7U3RSB5"/>
<feature type="transmembrane region" description="Helical" evidence="20">
    <location>
        <begin position="321"/>
        <end position="341"/>
    </location>
</feature>
<gene>
    <name evidence="23" type="primary">CYTB</name>
</gene>
<evidence type="ECO:0000256" key="8">
    <source>
        <dbReference type="ARBA" id="ARBA00022692"/>
    </source>
</evidence>
<feature type="binding site" description="axial binding residue" evidence="19">
    <location>
        <position position="197"/>
    </location>
    <ligand>
        <name>heme b</name>
        <dbReference type="ChEBI" id="CHEBI:60344"/>
        <label>b566</label>
    </ligand>
    <ligandPart>
        <name>Fe</name>
        <dbReference type="ChEBI" id="CHEBI:18248"/>
    </ligandPart>
</feature>
<evidence type="ECO:0000256" key="16">
    <source>
        <dbReference type="ARBA" id="ARBA00023136"/>
    </source>
</evidence>
<sequence length="378" mass="43205">MNKPLRIEHPLFKIANNALVDLPAPINISTWWNFGSLLGLCLIIQILTGLFLAMHYTADINMAFNSVTHICRDVNYGWLLRTLHANGASFFFICIYLHIGRGIYYGSYLYLETWSIGVILLFLVMGTAFMGYVLPWGQMSFWGATVITNLLSAIPYLGTTLVQWVWGGFAVDNATLTRFFTFHFILPFIVAAMTMIHLLFLHQTGSNNPLGINSNIDKIPFHPYFSFKDIVGFIIMMLCLVILTLTNPYLLGDPDNFTPANPLVTPVHIQPEWYFLFAYAILRSIPNKLGGVIALVMSIAILFILPLTHMSKFRGIQFYPINQILFWFMVIIVILLTWIGARPVENPYIIIGQILTILYFLYYIINPIITIWWDNLLN</sequence>
<keyword evidence="5 20" id="KW-0813">Transport</keyword>
<feature type="transmembrane region" description="Helical" evidence="20">
    <location>
        <begin position="289"/>
        <end position="309"/>
    </location>
</feature>
<comment type="subcellular location">
    <subcellularLocation>
        <location evidence="2">Mitochondrion inner membrane</location>
        <topology evidence="2">Multi-pass membrane protein</topology>
    </subcellularLocation>
</comment>
<proteinExistence type="inferred from homology"/>
<evidence type="ECO:0000256" key="2">
    <source>
        <dbReference type="ARBA" id="ARBA00004448"/>
    </source>
</evidence>
<dbReference type="GO" id="GO:0005743">
    <property type="term" value="C:mitochondrial inner membrane"/>
    <property type="evidence" value="ECO:0007669"/>
    <property type="project" value="UniProtKB-SubCell"/>
</dbReference>
<dbReference type="FunFam" id="1.20.810.10:FF:000002">
    <property type="entry name" value="Cytochrome b"/>
    <property type="match status" value="1"/>
</dbReference>
<feature type="domain" description="Cytochrome b/b6 C-terminal region profile" evidence="22">
    <location>
        <begin position="211"/>
        <end position="378"/>
    </location>
</feature>
<keyword evidence="6 19" id="KW-0349">Heme</keyword>
<dbReference type="SUPFAM" id="SSF81648">
    <property type="entry name" value="a domain/subunit of cytochrome bc1 complex (Ubiquinol-cytochrome c reductase)"/>
    <property type="match status" value="1"/>
</dbReference>
<dbReference type="InterPro" id="IPR005798">
    <property type="entry name" value="Cyt_b/b6_C"/>
</dbReference>
<dbReference type="EMBL" id="MT949690">
    <property type="protein sequence ID" value="QOL12448.1"/>
    <property type="molecule type" value="Genomic_DNA"/>
</dbReference>
<keyword evidence="11 20" id="KW-0249">Electron transport</keyword>
<evidence type="ECO:0000256" key="5">
    <source>
        <dbReference type="ARBA" id="ARBA00022448"/>
    </source>
</evidence>
<geneLocation type="mitochondrion" evidence="23"/>
<dbReference type="GO" id="GO:0008121">
    <property type="term" value="F:quinol-cytochrome-c reductase activity"/>
    <property type="evidence" value="ECO:0007669"/>
    <property type="project" value="InterPro"/>
</dbReference>
<feature type="transmembrane region" description="Helical" evidence="20">
    <location>
        <begin position="31"/>
        <end position="57"/>
    </location>
</feature>
<feature type="binding site" evidence="18">
    <location>
        <position position="202"/>
    </location>
    <ligand>
        <name>a ubiquinone</name>
        <dbReference type="ChEBI" id="CHEBI:16389"/>
    </ligand>
</feature>
<feature type="transmembrane region" description="Helical" evidence="20">
    <location>
        <begin position="348"/>
        <end position="373"/>
    </location>
</feature>
<dbReference type="Gene3D" id="1.20.810.10">
    <property type="entry name" value="Cytochrome Bc1 Complex, Chain C"/>
    <property type="match status" value="1"/>
</dbReference>
<dbReference type="InterPro" id="IPR005797">
    <property type="entry name" value="Cyt_b/b6_N"/>
</dbReference>
<dbReference type="RefSeq" id="YP_010022258.1">
    <property type="nucleotide sequence ID" value="NC_053651.1"/>
</dbReference>
<accession>A0A7U3RSB5</accession>
<dbReference type="InterPro" id="IPR030689">
    <property type="entry name" value="Cytochrome_b"/>
</dbReference>
<reference evidence="23" key="1">
    <citation type="submission" date="2020-09" db="EMBL/GenBank/DDBJ databases">
        <title>The mitochondrial genome of Asyndetus clavipes (Diptera: Dolichopodidae).</title>
        <authorList>
            <person name="Wang J."/>
            <person name="Ji Y."/>
            <person name="Zhang L."/>
            <person name="Wang M."/>
        </authorList>
    </citation>
    <scope>NUCLEOTIDE SEQUENCE</scope>
</reference>
<dbReference type="InterPro" id="IPR036150">
    <property type="entry name" value="Cyt_b/b6_C_sf"/>
</dbReference>
<evidence type="ECO:0000256" key="18">
    <source>
        <dbReference type="PIRSR" id="PIRSR038885-1"/>
    </source>
</evidence>
<dbReference type="CTD" id="4519"/>
<evidence type="ECO:0000256" key="3">
    <source>
        <dbReference type="ARBA" id="ARBA00011649"/>
    </source>
</evidence>
<dbReference type="PIRSF" id="PIRSF038885">
    <property type="entry name" value="COB"/>
    <property type="match status" value="1"/>
</dbReference>
<feature type="domain" description="Cytochrome b/b6 N-terminal region profile" evidence="21">
    <location>
        <begin position="1"/>
        <end position="210"/>
    </location>
</feature>
<dbReference type="InterPro" id="IPR048260">
    <property type="entry name" value="Cytochrome_b_C_euk/bac"/>
</dbReference>
<dbReference type="CDD" id="cd00290">
    <property type="entry name" value="cytochrome_b_C"/>
    <property type="match status" value="1"/>
</dbReference>
<comment type="cofactor">
    <cofactor evidence="19">
        <name>heme</name>
        <dbReference type="ChEBI" id="CHEBI:30413"/>
    </cofactor>
    <text evidence="19">Binds 2 heme groups non-covalently.</text>
</comment>